<gene>
    <name evidence="1" type="ORF">EB1_31400</name>
</gene>
<dbReference type="RefSeq" id="WP_019975693.1">
    <property type="nucleotide sequence ID" value="NZ_BJXC01000028.1"/>
</dbReference>
<sequence length="480" mass="55699">MALEQVLTPKQKALEINLNPKIYGSFAEIGAGQETVRFFYRAGAASGTVAKAMSAYDKEMSDSIYGVEENRRYVTQARLKKMLDHEMELMKERLVHDHYKEKAFFTYANTVTTIDYSKKNEGQGWIGLRFKLNAEEEKANEIIFHVKFKENSAQLQQETLGVLGVNLIYGAYYYYDNPRKLIKSLYDTLDKDQLEIDMINFRGPQFKYVDNRLMSLQLVKNGMTDVAVFSPQGKNILPADLLYKKNIFAIRGSFRPFMNVNMDMFKGGLEIFKQEDDVRTDNTEILFEITLSNLIACGFEGELNERDFLDRADIIGSLGHNVIISNFSEYYKLVDYFSKFTRNQTKIGLAMGVNNLVEIFNEQYYADLPGGIMEAFGKLFKKNVKVYLYPYLDKQKDILLTSKNLQVSDNVHELYKYFLYNGRIQDILNYNRGYLDSYSRRILEKIANAEQDWEKECPEGVADMIKDRGMFGYKLKYILE</sequence>
<dbReference type="EMBL" id="BJXC01000028">
    <property type="protein sequence ID" value="GEM53350.1"/>
    <property type="molecule type" value="Genomic_DNA"/>
</dbReference>
<accession>A0A511NKM3</accession>
<evidence type="ECO:0000313" key="2">
    <source>
        <dbReference type="Proteomes" id="UP000321245"/>
    </source>
</evidence>
<dbReference type="GeneID" id="84650358"/>
<protein>
    <recommendedName>
        <fullName evidence="3">Nicotinate-nucleotide adenylyltransferase</fullName>
    </recommendedName>
</protein>
<comment type="caution">
    <text evidence="1">The sequence shown here is derived from an EMBL/GenBank/DDBJ whole genome shotgun (WGS) entry which is preliminary data.</text>
</comment>
<evidence type="ECO:0008006" key="3">
    <source>
        <dbReference type="Google" id="ProtNLM"/>
    </source>
</evidence>
<dbReference type="OrthoDB" id="179386at2"/>
<reference evidence="1 2" key="1">
    <citation type="submission" date="2019-07" db="EMBL/GenBank/DDBJ databases">
        <title>Whole genome shotgun sequence of Empedobacter brevis NBRC 14943.</title>
        <authorList>
            <person name="Hosoyama A."/>
            <person name="Uohara A."/>
            <person name="Ohji S."/>
            <person name="Ichikawa N."/>
        </authorList>
    </citation>
    <scope>NUCLEOTIDE SEQUENCE [LARGE SCALE GENOMIC DNA]</scope>
    <source>
        <strain evidence="1 2">NBRC 14943</strain>
    </source>
</reference>
<keyword evidence="2" id="KW-1185">Reference proteome</keyword>
<proteinExistence type="predicted"/>
<name>A0A511NKM3_9FLAO</name>
<evidence type="ECO:0000313" key="1">
    <source>
        <dbReference type="EMBL" id="GEM53350.1"/>
    </source>
</evidence>
<dbReference type="Proteomes" id="UP000321245">
    <property type="component" value="Unassembled WGS sequence"/>
</dbReference>
<dbReference type="AlphaFoldDB" id="A0A511NKM3"/>
<organism evidence="1 2">
    <name type="scientific">Empedobacter brevis NBRC 14943 = ATCC 43319</name>
    <dbReference type="NCBI Taxonomy" id="1218108"/>
    <lineage>
        <taxon>Bacteria</taxon>
        <taxon>Pseudomonadati</taxon>
        <taxon>Bacteroidota</taxon>
        <taxon>Flavobacteriia</taxon>
        <taxon>Flavobacteriales</taxon>
        <taxon>Weeksellaceae</taxon>
        <taxon>Empedobacter</taxon>
    </lineage>
</organism>
<dbReference type="STRING" id="1218108.GCA_000382425_02209"/>